<evidence type="ECO:0000313" key="1">
    <source>
        <dbReference type="EMBL" id="KAK5897689.1"/>
    </source>
</evidence>
<protein>
    <submittedName>
        <fullName evidence="1">Uncharacterized protein</fullName>
    </submittedName>
</protein>
<dbReference type="Proteomes" id="UP001331515">
    <property type="component" value="Unassembled WGS sequence"/>
</dbReference>
<gene>
    <name evidence="1" type="ORF">CgunFtcFv8_015171</name>
</gene>
<sequence>MDFATTAPDPSGTCVSDLPSPFLAARAREMTHHHQRPCFLREGLLFHRTPEGLRGKGSIFPPAGSVCSSETPTASCLSQRRSVFGPRSVSRELKRDPYFLQHRLCVLCEGLLSRDDSLRFLPVFGDVLLLI</sequence>
<organism evidence="1 2">
    <name type="scientific">Champsocephalus gunnari</name>
    <name type="common">Mackerel icefish</name>
    <dbReference type="NCBI Taxonomy" id="52237"/>
    <lineage>
        <taxon>Eukaryota</taxon>
        <taxon>Metazoa</taxon>
        <taxon>Chordata</taxon>
        <taxon>Craniata</taxon>
        <taxon>Vertebrata</taxon>
        <taxon>Euteleostomi</taxon>
        <taxon>Actinopterygii</taxon>
        <taxon>Neopterygii</taxon>
        <taxon>Teleostei</taxon>
        <taxon>Neoteleostei</taxon>
        <taxon>Acanthomorphata</taxon>
        <taxon>Eupercaria</taxon>
        <taxon>Perciformes</taxon>
        <taxon>Notothenioidei</taxon>
        <taxon>Channichthyidae</taxon>
        <taxon>Champsocephalus</taxon>
    </lineage>
</organism>
<comment type="caution">
    <text evidence="1">The sequence shown here is derived from an EMBL/GenBank/DDBJ whole genome shotgun (WGS) entry which is preliminary data.</text>
</comment>
<dbReference type="EMBL" id="JAURVH010001533">
    <property type="protein sequence ID" value="KAK5897689.1"/>
    <property type="molecule type" value="Genomic_DNA"/>
</dbReference>
<dbReference type="AlphaFoldDB" id="A0AAN8C5X5"/>
<keyword evidence="2" id="KW-1185">Reference proteome</keyword>
<accession>A0AAN8C5X5</accession>
<proteinExistence type="predicted"/>
<reference evidence="1 2" key="1">
    <citation type="journal article" date="2023" name="Mol. Biol. Evol.">
        <title>Genomics of Secondarily Temperate Adaptation in the Only Non-Antarctic Icefish.</title>
        <authorList>
            <person name="Rivera-Colon A.G."/>
            <person name="Rayamajhi N."/>
            <person name="Minhas B.F."/>
            <person name="Madrigal G."/>
            <person name="Bilyk K.T."/>
            <person name="Yoon V."/>
            <person name="Hune M."/>
            <person name="Gregory S."/>
            <person name="Cheng C.H.C."/>
            <person name="Catchen J.M."/>
        </authorList>
    </citation>
    <scope>NUCLEOTIDE SEQUENCE [LARGE SCALE GENOMIC DNA]</scope>
    <source>
        <tissue evidence="1">White muscle</tissue>
    </source>
</reference>
<evidence type="ECO:0000313" key="2">
    <source>
        <dbReference type="Proteomes" id="UP001331515"/>
    </source>
</evidence>
<name>A0AAN8C5X5_CHAGU</name>